<dbReference type="EMBL" id="AFCE01000156">
    <property type="protein sequence ID" value="EGL82088.1"/>
    <property type="molecule type" value="Genomic_DNA"/>
</dbReference>
<reference evidence="2 3" key="1">
    <citation type="journal article" date="2011" name="J. Bacteriol.">
        <title>Draft genome sequence of the thermoalkaliphilic Caldalkalibacillus thermarum strain TA2.A1.</title>
        <authorList>
            <person name="Kalamorz F."/>
            <person name="Keis S."/>
            <person name="McMillan D.G."/>
            <person name="Olsson K."/>
            <person name="Stanton J.A."/>
            <person name="Stockwell P."/>
            <person name="Black M.A."/>
            <person name="Klingeman D.M."/>
            <person name="Land M.L."/>
            <person name="Han C.S."/>
            <person name="Martin S.L."/>
            <person name="Becher S.A."/>
            <person name="Peddie C.J."/>
            <person name="Morgan H.W."/>
            <person name="Matthies D."/>
            <person name="Preiss L."/>
            <person name="Meier T."/>
            <person name="Brown S.D."/>
            <person name="Cook G.M."/>
        </authorList>
    </citation>
    <scope>NUCLEOTIDE SEQUENCE [LARGE SCALE GENOMIC DNA]</scope>
    <source>
        <strain evidence="2 3">TA2.A1</strain>
    </source>
</reference>
<name>F5L9E6_CALTT</name>
<dbReference type="RefSeq" id="WP_007505828.1">
    <property type="nucleotide sequence ID" value="NZ_AFCE01000156.1"/>
</dbReference>
<dbReference type="OrthoDB" id="2661271at2"/>
<dbReference type="Proteomes" id="UP000010716">
    <property type="component" value="Unassembled WGS sequence"/>
</dbReference>
<evidence type="ECO:0000313" key="3">
    <source>
        <dbReference type="Proteomes" id="UP000010716"/>
    </source>
</evidence>
<evidence type="ECO:0000313" key="2">
    <source>
        <dbReference type="EMBL" id="EGL82088.1"/>
    </source>
</evidence>
<sequence length="126" mass="14236">MSVEVDGKKYFTPEMTRVYGTWVIECPDCGFSFSVAHFEDGHEGVYSCPACAEEDLMIELERQRDGLKGATVIANHAGGRIRELEQENKRYREALEKISDMHRLKHSVTDAIEVAKKALEGGERDD</sequence>
<feature type="coiled-coil region" evidence="1">
    <location>
        <begin position="74"/>
        <end position="104"/>
    </location>
</feature>
<comment type="caution">
    <text evidence="2">The sequence shown here is derived from an EMBL/GenBank/DDBJ whole genome shotgun (WGS) entry which is preliminary data.</text>
</comment>
<accession>F5L9E6</accession>
<keyword evidence="1" id="KW-0175">Coiled coil</keyword>
<evidence type="ECO:0000256" key="1">
    <source>
        <dbReference type="SAM" id="Coils"/>
    </source>
</evidence>
<organism evidence="2 3">
    <name type="scientific">Caldalkalibacillus thermarum (strain TA2.A1)</name>
    <dbReference type="NCBI Taxonomy" id="986075"/>
    <lineage>
        <taxon>Bacteria</taxon>
        <taxon>Bacillati</taxon>
        <taxon>Bacillota</taxon>
        <taxon>Bacilli</taxon>
        <taxon>Bacillales</taxon>
        <taxon>Bacillaceae</taxon>
        <taxon>Caldalkalibacillus</taxon>
    </lineage>
</organism>
<protein>
    <submittedName>
        <fullName evidence="2">Uncharacterized protein</fullName>
    </submittedName>
</protein>
<gene>
    <name evidence="2" type="ORF">CathTA2_2451</name>
</gene>
<dbReference type="AlphaFoldDB" id="F5L9E6"/>
<proteinExistence type="predicted"/>